<dbReference type="InterPro" id="IPR007612">
    <property type="entry name" value="LOR"/>
</dbReference>
<comment type="similarity">
    <text evidence="1">Belongs to the LOR family.</text>
</comment>
<accession>A0A7I8KTZ5</accession>
<dbReference type="InterPro" id="IPR038595">
    <property type="entry name" value="LOR_sf"/>
</dbReference>
<proteinExistence type="inferred from homology"/>
<dbReference type="EMBL" id="LR746272">
    <property type="protein sequence ID" value="CAA7401237.1"/>
    <property type="molecule type" value="Genomic_DNA"/>
</dbReference>
<dbReference type="PANTHER" id="PTHR31087">
    <property type="match status" value="1"/>
</dbReference>
<name>A0A7I8KTZ5_SPIIN</name>
<reference evidence="2" key="1">
    <citation type="submission" date="2020-02" db="EMBL/GenBank/DDBJ databases">
        <authorList>
            <person name="Scholz U."/>
            <person name="Mascher M."/>
            <person name="Fiebig A."/>
        </authorList>
    </citation>
    <scope>NUCLEOTIDE SEQUENCE</scope>
</reference>
<keyword evidence="3" id="KW-1185">Reference proteome</keyword>
<dbReference type="Gene3D" id="2.40.160.200">
    <property type="entry name" value="LURP1-related"/>
    <property type="match status" value="1"/>
</dbReference>
<dbReference type="Proteomes" id="UP000663760">
    <property type="component" value="Chromosome 9"/>
</dbReference>
<dbReference type="InterPro" id="IPR025659">
    <property type="entry name" value="Tubby-like_C"/>
</dbReference>
<evidence type="ECO:0000256" key="1">
    <source>
        <dbReference type="ARBA" id="ARBA00005437"/>
    </source>
</evidence>
<evidence type="ECO:0000313" key="3">
    <source>
        <dbReference type="Proteomes" id="UP000663760"/>
    </source>
</evidence>
<protein>
    <submittedName>
        <fullName evidence="2">Uncharacterized protein</fullName>
    </submittedName>
</protein>
<dbReference type="AlphaFoldDB" id="A0A7I8KTZ5"/>
<dbReference type="PANTHER" id="PTHR31087:SF3">
    <property type="entry name" value="PROTEIN LURP-ONE-RELATED 6"/>
    <property type="match status" value="1"/>
</dbReference>
<organism evidence="2 3">
    <name type="scientific">Spirodela intermedia</name>
    <name type="common">Intermediate duckweed</name>
    <dbReference type="NCBI Taxonomy" id="51605"/>
    <lineage>
        <taxon>Eukaryota</taxon>
        <taxon>Viridiplantae</taxon>
        <taxon>Streptophyta</taxon>
        <taxon>Embryophyta</taxon>
        <taxon>Tracheophyta</taxon>
        <taxon>Spermatophyta</taxon>
        <taxon>Magnoliopsida</taxon>
        <taxon>Liliopsida</taxon>
        <taxon>Araceae</taxon>
        <taxon>Lemnoideae</taxon>
        <taxon>Spirodela</taxon>
    </lineage>
</organism>
<gene>
    <name evidence="2" type="ORF">SI8410_09011915</name>
</gene>
<evidence type="ECO:0000313" key="2">
    <source>
        <dbReference type="EMBL" id="CAA7401237.1"/>
    </source>
</evidence>
<sequence>MGFRGEMVPVVSMAFCSLSQTVLIVRRRPHVVSGGGFVVTNYTQRVLFSVDGCGTLGNEGELLVKNGDGEPIISVRKKGGIVQSLSLQNQWRGYAGAGRPVFTLREPKHSLVNCKVKISVEPQQNSDWDFDLKGSFVDRECAIRDRRGNVVAQFKDLYNVVVQPGYDQAFVVGIIAILDNIHRESTRC</sequence>
<dbReference type="OrthoDB" id="1916253at2759"/>
<dbReference type="Pfam" id="PF04525">
    <property type="entry name" value="LOR"/>
    <property type="match status" value="1"/>
</dbReference>
<dbReference type="SUPFAM" id="SSF54518">
    <property type="entry name" value="Tubby C-terminal domain-like"/>
    <property type="match status" value="1"/>
</dbReference>